<dbReference type="Pfam" id="PF08397">
    <property type="entry name" value="IMD"/>
    <property type="match status" value="1"/>
</dbReference>
<dbReference type="GO" id="GO:0003779">
    <property type="term" value="F:actin binding"/>
    <property type="evidence" value="ECO:0007669"/>
    <property type="project" value="InterPro"/>
</dbReference>
<dbReference type="GO" id="GO:0015629">
    <property type="term" value="C:actin cytoskeleton"/>
    <property type="evidence" value="ECO:0007669"/>
    <property type="project" value="TreeGrafter"/>
</dbReference>
<dbReference type="AlphaFoldDB" id="A0A0V0UAF3"/>
<dbReference type="Proteomes" id="UP000055048">
    <property type="component" value="Unassembled WGS sequence"/>
</dbReference>
<evidence type="ECO:0000313" key="3">
    <source>
        <dbReference type="Proteomes" id="UP000055048"/>
    </source>
</evidence>
<evidence type="ECO:0000259" key="1">
    <source>
        <dbReference type="Pfam" id="PF08397"/>
    </source>
</evidence>
<dbReference type="SUPFAM" id="SSF103657">
    <property type="entry name" value="BAR/IMD domain-like"/>
    <property type="match status" value="1"/>
</dbReference>
<dbReference type="EMBL" id="JYDJ01000037">
    <property type="protein sequence ID" value="KRX47815.1"/>
    <property type="molecule type" value="Genomic_DNA"/>
</dbReference>
<dbReference type="GO" id="GO:0007009">
    <property type="term" value="P:plasma membrane organization"/>
    <property type="evidence" value="ECO:0007669"/>
    <property type="project" value="InterPro"/>
</dbReference>
<name>A0A0V0UAF3_9BILA</name>
<dbReference type="InterPro" id="IPR013606">
    <property type="entry name" value="I-BAR_dom"/>
</dbReference>
<proteinExistence type="predicted"/>
<dbReference type="Gene3D" id="1.20.1270.60">
    <property type="entry name" value="Arfaptin homology (AH) domain/BAR domain"/>
    <property type="match status" value="1"/>
</dbReference>
<dbReference type="GO" id="GO:0009898">
    <property type="term" value="C:cytoplasmic side of plasma membrane"/>
    <property type="evidence" value="ECO:0007669"/>
    <property type="project" value="TreeGrafter"/>
</dbReference>
<organism evidence="2 3">
    <name type="scientific">Trichinella murrelli</name>
    <dbReference type="NCBI Taxonomy" id="144512"/>
    <lineage>
        <taxon>Eukaryota</taxon>
        <taxon>Metazoa</taxon>
        <taxon>Ecdysozoa</taxon>
        <taxon>Nematoda</taxon>
        <taxon>Enoplea</taxon>
        <taxon>Dorylaimia</taxon>
        <taxon>Trichinellida</taxon>
        <taxon>Trichinellidae</taxon>
        <taxon>Trichinella</taxon>
    </lineage>
</organism>
<feature type="non-terminal residue" evidence="2">
    <location>
        <position position="1"/>
    </location>
</feature>
<comment type="caution">
    <text evidence="2">The sequence shown here is derived from an EMBL/GenBank/DDBJ whole genome shotgun (WGS) entry which is preliminary data.</text>
</comment>
<accession>A0A0V0UAF3</accession>
<reference evidence="2 3" key="1">
    <citation type="submission" date="2015-01" db="EMBL/GenBank/DDBJ databases">
        <title>Evolution of Trichinella species and genotypes.</title>
        <authorList>
            <person name="Korhonen P.K."/>
            <person name="Edoardo P."/>
            <person name="Giuseppe L.R."/>
            <person name="Gasser R.B."/>
        </authorList>
    </citation>
    <scope>NUCLEOTIDE SEQUENCE [LARGE SCALE GENOMIC DNA]</scope>
    <source>
        <strain evidence="2">ISS417</strain>
    </source>
</reference>
<evidence type="ECO:0000313" key="2">
    <source>
        <dbReference type="EMBL" id="KRX47815.1"/>
    </source>
</evidence>
<dbReference type="GO" id="GO:0005543">
    <property type="term" value="F:phospholipid binding"/>
    <property type="evidence" value="ECO:0007669"/>
    <property type="project" value="TreeGrafter"/>
</dbReference>
<sequence length="91" mass="9728">LFFYFVLVEMDCSLEKESNALAGLFQNIVCDLKGGQAVWDDLIQKTVKFSGQMKLTIGAVSGFIEALQRVADMATAAKVGAGFDSCTAVGQ</sequence>
<dbReference type="GO" id="GO:0030031">
    <property type="term" value="P:cell projection assembly"/>
    <property type="evidence" value="ECO:0007669"/>
    <property type="project" value="TreeGrafter"/>
</dbReference>
<dbReference type="InterPro" id="IPR027267">
    <property type="entry name" value="AH/BAR_dom_sf"/>
</dbReference>
<dbReference type="InterPro" id="IPR030127">
    <property type="entry name" value="MTSS1/MTSS2"/>
</dbReference>
<gene>
    <name evidence="2" type="primary">MTSS1</name>
    <name evidence="2" type="ORF">T05_493</name>
</gene>
<keyword evidence="3" id="KW-1185">Reference proteome</keyword>
<dbReference type="PANTHER" id="PTHR15708">
    <property type="entry name" value="ACTIN BUNDLING/MISSING IN METASTASIS-RELATED"/>
    <property type="match status" value="1"/>
</dbReference>
<feature type="domain" description="IMD" evidence="1">
    <location>
        <begin position="25"/>
        <end position="78"/>
    </location>
</feature>
<dbReference type="PANTHER" id="PTHR15708:SF4">
    <property type="entry name" value="FI21477P1-RELATED"/>
    <property type="match status" value="1"/>
</dbReference>
<protein>
    <submittedName>
        <fullName evidence="2">Metastasis suppressor protein 1</fullName>
    </submittedName>
</protein>